<evidence type="ECO:0000256" key="2">
    <source>
        <dbReference type="SAM" id="Coils"/>
    </source>
</evidence>
<dbReference type="Pfam" id="PF22784">
    <property type="entry name" value="PTP-SAK"/>
    <property type="match status" value="1"/>
</dbReference>
<protein>
    <recommendedName>
        <fullName evidence="4">Swiss Army Knife protein DSP-PTPase phosphatase domain-containing protein</fullName>
    </recommendedName>
</protein>
<feature type="compositionally biased region" description="Polar residues" evidence="3">
    <location>
        <begin position="18"/>
        <end position="27"/>
    </location>
</feature>
<name>A0A2C5ZI10_9HYPO</name>
<comment type="caution">
    <text evidence="5">The sequence shown here is derived from an EMBL/GenBank/DDBJ whole genome shotgun (WGS) entry which is preliminary data.</text>
</comment>
<proteinExistence type="predicted"/>
<gene>
    <name evidence="5" type="ORF">CDD82_355</name>
</gene>
<sequence length="1004" mass="113073">MESSSGVATVALSKRGNSDLQPGTSSEIVDFPDTPPVHPCSYTLNMARRLEGTGFQRFEWVTGDFLRAGDKLARASAPHYDCKDSNQELTYESVSFLRRNGITNVISLNEFADSPAMKKILKVNKIKYTPIPTADYKAPSLEELQKGYKSFNQATNGATMVWCGYGHGRTGIMISAIEMFREAEKMQPTRFSHSYLKRTNHIETKGQVRLLDKLQDMLQIGGAERRFMRGVSAWAQAKSSFDRIEKARSPVQKNRVRVDCRNKLAASTEALEEALITLDFHWNVNRVLFDRLLKTYAWRKKQNMPVEEQSLDIQNQIMQNVNSQIGQPNTENTLPRQTTIIEQALRATISDLESRRTDPKAPEVVSLNIGKQVDKIEEHRRIARSMYIELRKNVKNLQEETKDMLELVFDPEAIGMHKSTMRRAKAELVKLKEKALKADDMKVIYKCSEDALINLEKAQLAASAISQTIQNSKKLVVQDFSEPREILSDMRTGLAEIKAKEVTQFIRTYIVEKWKNLETLSTSRKDLVHEVNYLNELALLSHGNAVKLGEALQDKANNLNLIKNLMAHPKLARMQFDAATAVETTSAIWLKGKETSHYALYFERQCLESEIALTQGPINTYVTTALMIQKEAEITAAVLDNSLRAQDATQERLDWKREGLAHLIDSLRKEVQDERDEEERIRAANRKASLESAAALEELQKSQHWKIHLGIDIANAILAAVPSPAAPIADVMIWARQAIRIGRFLRNLLRRGEMPAQLVEETQVLTGNLHRSMDTWRTRVPRSIRDWASDKTPQQILGGLGQMRGESEEIEAELDAVERAGEAEHQATPGVEEQGTAGQVDHQVTPGVETAGQVDHPATSSVEEEQPPTSGEMGLFDKSIEEVIEHLETIDVPIEEPGDLELNVPMSKTLRKLIKNEVRVETSGERRPLAKVRVKEAPLRARRSLGLIRQDLQEAALIPHHTSDHAFKQLLDDAAWYLPDDCDLRPNSLGLCVIQEIREGAVAA</sequence>
<dbReference type="GO" id="GO:0016791">
    <property type="term" value="F:phosphatase activity"/>
    <property type="evidence" value="ECO:0007669"/>
    <property type="project" value="UniProtKB-ARBA"/>
</dbReference>
<dbReference type="AlphaFoldDB" id="A0A2C5ZI10"/>
<keyword evidence="1" id="KW-0378">Hydrolase</keyword>
<evidence type="ECO:0000313" key="6">
    <source>
        <dbReference type="Proteomes" id="UP000224854"/>
    </source>
</evidence>
<organism evidence="5 6">
    <name type="scientific">Ophiocordyceps australis</name>
    <dbReference type="NCBI Taxonomy" id="1399860"/>
    <lineage>
        <taxon>Eukaryota</taxon>
        <taxon>Fungi</taxon>
        <taxon>Dikarya</taxon>
        <taxon>Ascomycota</taxon>
        <taxon>Pezizomycotina</taxon>
        <taxon>Sordariomycetes</taxon>
        <taxon>Hypocreomycetidae</taxon>
        <taxon>Hypocreales</taxon>
        <taxon>Ophiocordycipitaceae</taxon>
        <taxon>Ophiocordyceps</taxon>
    </lineage>
</organism>
<dbReference type="Proteomes" id="UP000224854">
    <property type="component" value="Unassembled WGS sequence"/>
</dbReference>
<keyword evidence="6" id="KW-1185">Reference proteome</keyword>
<feature type="domain" description="Swiss Army Knife protein DSP-PTPase phosphatase" evidence="4">
    <location>
        <begin position="92"/>
        <end position="177"/>
    </location>
</feature>
<dbReference type="Gene3D" id="3.90.190.10">
    <property type="entry name" value="Protein tyrosine phosphatase superfamily"/>
    <property type="match status" value="1"/>
</dbReference>
<evidence type="ECO:0000313" key="5">
    <source>
        <dbReference type="EMBL" id="PHH81605.1"/>
    </source>
</evidence>
<dbReference type="EMBL" id="NJEU01000108">
    <property type="protein sequence ID" value="PHH81605.1"/>
    <property type="molecule type" value="Genomic_DNA"/>
</dbReference>
<evidence type="ECO:0000256" key="3">
    <source>
        <dbReference type="SAM" id="MobiDB-lite"/>
    </source>
</evidence>
<keyword evidence="2" id="KW-0175">Coiled coil</keyword>
<feature type="coiled-coil region" evidence="2">
    <location>
        <begin position="657"/>
        <end position="687"/>
    </location>
</feature>
<feature type="region of interest" description="Disordered" evidence="3">
    <location>
        <begin position="787"/>
        <end position="807"/>
    </location>
</feature>
<feature type="coiled-coil region" evidence="2">
    <location>
        <begin position="380"/>
        <end position="441"/>
    </location>
</feature>
<feature type="region of interest" description="Disordered" evidence="3">
    <location>
        <begin position="1"/>
        <end position="32"/>
    </location>
</feature>
<feature type="region of interest" description="Disordered" evidence="3">
    <location>
        <begin position="850"/>
        <end position="873"/>
    </location>
</feature>
<reference evidence="5 6" key="1">
    <citation type="submission" date="2017-06" db="EMBL/GenBank/DDBJ databases">
        <title>Ant-infecting Ophiocordyceps genomes reveal a high diversity of potential behavioral manipulation genes and a possible major role for enterotoxins.</title>
        <authorList>
            <person name="De Bekker C."/>
            <person name="Evans H.C."/>
            <person name="Brachmann A."/>
            <person name="Hughes D.P."/>
        </authorList>
    </citation>
    <scope>NUCLEOTIDE SEQUENCE [LARGE SCALE GENOMIC DNA]</scope>
    <source>
        <strain evidence="5 6">1348a</strain>
    </source>
</reference>
<dbReference type="OrthoDB" id="432447at2759"/>
<dbReference type="InterPro" id="IPR029021">
    <property type="entry name" value="Prot-tyrosine_phosphatase-like"/>
</dbReference>
<evidence type="ECO:0000259" key="4">
    <source>
        <dbReference type="Pfam" id="PF22784"/>
    </source>
</evidence>
<evidence type="ECO:0000256" key="1">
    <source>
        <dbReference type="ARBA" id="ARBA00022801"/>
    </source>
</evidence>
<dbReference type="SUPFAM" id="SSF52799">
    <property type="entry name" value="(Phosphotyrosine protein) phosphatases II"/>
    <property type="match status" value="1"/>
</dbReference>
<accession>A0A2C5ZI10</accession>
<dbReference type="InterPro" id="IPR057023">
    <property type="entry name" value="PTP-SAK"/>
</dbReference>